<gene>
    <name evidence="5" type="ORF">D0Y65_041864</name>
</gene>
<dbReference type="Pfam" id="PF00685">
    <property type="entry name" value="Sulfotransfer_1"/>
    <property type="match status" value="1"/>
</dbReference>
<sequence>MASIGGGQQPNKEEKLLLSLHKERSWSSPYVYLFQEFWCLSTVILVTSLPKSGTTWLKSLIFTIVNQQYFSPTHYLLPIPMTYTHLPFTSLPDSIIESICRNPFDTFVSSWTFFSSIKQSSLPALTLEEAFEMYCNGIIGFGSRWSHIPNKVLFLEYEDHKEDVNLQVKRIIEFLGCPFTHEEENNGVIESIIKLCSFENTKDLEVNKSGKLGNIIENKSFFRKAVIGNWMNYFSPSMIEKLSKIVEEKLSGSGLSFKMYS</sequence>
<dbReference type="InterPro" id="IPR000863">
    <property type="entry name" value="Sulfotransferase_dom"/>
</dbReference>
<proteinExistence type="inferred from homology"/>
<dbReference type="PANTHER" id="PTHR11783">
    <property type="entry name" value="SULFOTRANSFERASE SULT"/>
    <property type="match status" value="1"/>
</dbReference>
<keyword evidence="2 3" id="KW-0808">Transferase</keyword>
<dbReference type="EMBL" id="QZWG01000015">
    <property type="protein sequence ID" value="RZB65977.1"/>
    <property type="molecule type" value="Genomic_DNA"/>
</dbReference>
<keyword evidence="6" id="KW-1185">Reference proteome</keyword>
<protein>
    <recommendedName>
        <fullName evidence="3">Sulfotransferase</fullName>
        <ecNumber evidence="3">2.8.2.-</ecNumber>
    </recommendedName>
</protein>
<evidence type="ECO:0000256" key="3">
    <source>
        <dbReference type="RuleBase" id="RU361155"/>
    </source>
</evidence>
<dbReference type="InterPro" id="IPR027417">
    <property type="entry name" value="P-loop_NTPase"/>
</dbReference>
<evidence type="ECO:0000256" key="1">
    <source>
        <dbReference type="ARBA" id="ARBA00005771"/>
    </source>
</evidence>
<evidence type="ECO:0000256" key="2">
    <source>
        <dbReference type="ARBA" id="ARBA00022679"/>
    </source>
</evidence>
<evidence type="ECO:0000313" key="6">
    <source>
        <dbReference type="Proteomes" id="UP000289340"/>
    </source>
</evidence>
<reference evidence="5 6" key="1">
    <citation type="submission" date="2018-09" db="EMBL/GenBank/DDBJ databases">
        <title>A high-quality reference genome of wild soybean provides a powerful tool to mine soybean genomes.</title>
        <authorList>
            <person name="Xie M."/>
            <person name="Chung C.Y.L."/>
            <person name="Li M.-W."/>
            <person name="Wong F.-L."/>
            <person name="Chan T.-F."/>
            <person name="Lam H.-M."/>
        </authorList>
    </citation>
    <scope>NUCLEOTIDE SEQUENCE [LARGE SCALE GENOMIC DNA]</scope>
    <source>
        <strain evidence="6">cv. W05</strain>
        <tissue evidence="5">Hypocotyl of etiolated seedlings</tissue>
    </source>
</reference>
<organism evidence="5 6">
    <name type="scientific">Glycine soja</name>
    <name type="common">Wild soybean</name>
    <dbReference type="NCBI Taxonomy" id="3848"/>
    <lineage>
        <taxon>Eukaryota</taxon>
        <taxon>Viridiplantae</taxon>
        <taxon>Streptophyta</taxon>
        <taxon>Embryophyta</taxon>
        <taxon>Tracheophyta</taxon>
        <taxon>Spermatophyta</taxon>
        <taxon>Magnoliopsida</taxon>
        <taxon>eudicotyledons</taxon>
        <taxon>Gunneridae</taxon>
        <taxon>Pentapetalae</taxon>
        <taxon>rosids</taxon>
        <taxon>fabids</taxon>
        <taxon>Fabales</taxon>
        <taxon>Fabaceae</taxon>
        <taxon>Papilionoideae</taxon>
        <taxon>50 kb inversion clade</taxon>
        <taxon>NPAAA clade</taxon>
        <taxon>indigoferoid/millettioid clade</taxon>
        <taxon>Phaseoleae</taxon>
        <taxon>Glycine</taxon>
        <taxon>Glycine subgen. Soja</taxon>
    </lineage>
</organism>
<dbReference type="AlphaFoldDB" id="A0A445GXI8"/>
<dbReference type="GO" id="GO:0008146">
    <property type="term" value="F:sulfotransferase activity"/>
    <property type="evidence" value="ECO:0007669"/>
    <property type="project" value="InterPro"/>
</dbReference>
<comment type="similarity">
    <text evidence="1 3">Belongs to the sulfotransferase 1 family.</text>
</comment>
<evidence type="ECO:0000259" key="4">
    <source>
        <dbReference type="Pfam" id="PF00685"/>
    </source>
</evidence>
<name>A0A445GXI8_GLYSO</name>
<dbReference type="Gene3D" id="3.40.50.300">
    <property type="entry name" value="P-loop containing nucleotide triphosphate hydrolases"/>
    <property type="match status" value="1"/>
</dbReference>
<dbReference type="EC" id="2.8.2.-" evidence="3"/>
<evidence type="ECO:0000313" key="5">
    <source>
        <dbReference type="EMBL" id="RZB65977.1"/>
    </source>
</evidence>
<accession>A0A445GXI8</accession>
<dbReference type="SUPFAM" id="SSF52540">
    <property type="entry name" value="P-loop containing nucleoside triphosphate hydrolases"/>
    <property type="match status" value="1"/>
</dbReference>
<dbReference type="Proteomes" id="UP000289340">
    <property type="component" value="Chromosome 15"/>
</dbReference>
<comment type="caution">
    <text evidence="5">The sequence shown here is derived from an EMBL/GenBank/DDBJ whole genome shotgun (WGS) entry which is preliminary data.</text>
</comment>
<feature type="domain" description="Sulfotransferase" evidence="4">
    <location>
        <begin position="81"/>
        <end position="254"/>
    </location>
</feature>